<dbReference type="Pfam" id="PF01081">
    <property type="entry name" value="Aldolase"/>
    <property type="match status" value="1"/>
</dbReference>
<comment type="caution">
    <text evidence="6">The sequence shown here is derived from an EMBL/GenBank/DDBJ whole genome shotgun (WGS) entry which is preliminary data.</text>
</comment>
<name>A0A417Z4H0_9LACO</name>
<accession>A0A417Z4H0</accession>
<dbReference type="PANTHER" id="PTHR30246">
    <property type="entry name" value="2-KETO-3-DEOXY-6-PHOSPHOGLUCONATE ALDOLASE"/>
    <property type="match status" value="1"/>
</dbReference>
<evidence type="ECO:0000256" key="3">
    <source>
        <dbReference type="ARBA" id="ARBA00011233"/>
    </source>
</evidence>
<dbReference type="InterPro" id="IPR013785">
    <property type="entry name" value="Aldolase_TIM"/>
</dbReference>
<reference evidence="6 7" key="1">
    <citation type="submission" date="2018-07" db="EMBL/GenBank/DDBJ databases">
        <title>Genome sequences of six Lactobacillus spp. isolated from bumble bee guts.</title>
        <authorList>
            <person name="Motta E.V.S."/>
            <person name="Moran N.A."/>
        </authorList>
    </citation>
    <scope>NUCLEOTIDE SEQUENCE [LARGE SCALE GENOMIC DNA]</scope>
    <source>
        <strain evidence="6 7">LV-8.1</strain>
    </source>
</reference>
<dbReference type="Gene3D" id="3.20.20.70">
    <property type="entry name" value="Aldolase class I"/>
    <property type="match status" value="1"/>
</dbReference>
<comment type="similarity">
    <text evidence="2">Belongs to the KHG/KDPG aldolase family.</text>
</comment>
<comment type="subunit">
    <text evidence="3">Homotrimer.</text>
</comment>
<evidence type="ECO:0000256" key="5">
    <source>
        <dbReference type="ARBA" id="ARBA00023277"/>
    </source>
</evidence>
<sequence>MQKTETINALERAGVVAVVRGDSQEQAYQTAIACIKGDIKAIEMTFTAPAADQNITRLVQEYAADAEVVIGAGTVLDPITARIAILAGAKFIVSPSFNQDTALLCNEYQIPYLPGCMTITEVQTAMRYGAEIIKAFPGNILGQKFVKTIKAPLPQVNIMPTGGVNLENMHEWFAAGVVAVGAGSNLTGAAAQNDFAAVTQQAQAYHQELLRIRSEKE</sequence>
<dbReference type="AlphaFoldDB" id="A0A417Z4H0"/>
<dbReference type="InterPro" id="IPR000887">
    <property type="entry name" value="Aldlse_KDPG_KHG"/>
</dbReference>
<evidence type="ECO:0000256" key="4">
    <source>
        <dbReference type="ARBA" id="ARBA00023239"/>
    </source>
</evidence>
<evidence type="ECO:0000256" key="2">
    <source>
        <dbReference type="ARBA" id="ARBA00006906"/>
    </source>
</evidence>
<dbReference type="CDD" id="cd00452">
    <property type="entry name" value="KDPG_aldolase"/>
    <property type="match status" value="1"/>
</dbReference>
<evidence type="ECO:0000313" key="6">
    <source>
        <dbReference type="EMBL" id="RHW45639.1"/>
    </source>
</evidence>
<dbReference type="Proteomes" id="UP000284822">
    <property type="component" value="Unassembled WGS sequence"/>
</dbReference>
<dbReference type="GO" id="GO:0016829">
    <property type="term" value="F:lyase activity"/>
    <property type="evidence" value="ECO:0007669"/>
    <property type="project" value="UniProtKB-KW"/>
</dbReference>
<gene>
    <name evidence="6" type="ORF">DS832_07415</name>
</gene>
<dbReference type="NCBIfam" id="NF005119">
    <property type="entry name" value="PRK06552.1"/>
    <property type="match status" value="1"/>
</dbReference>
<keyword evidence="4" id="KW-0456">Lyase</keyword>
<dbReference type="NCBIfam" id="TIGR01182">
    <property type="entry name" value="eda"/>
    <property type="match status" value="1"/>
</dbReference>
<evidence type="ECO:0000313" key="7">
    <source>
        <dbReference type="Proteomes" id="UP000284822"/>
    </source>
</evidence>
<dbReference type="PANTHER" id="PTHR30246:SF1">
    <property type="entry name" value="2-DEHYDRO-3-DEOXY-6-PHOSPHOGALACTONATE ALDOLASE-RELATED"/>
    <property type="match status" value="1"/>
</dbReference>
<dbReference type="SUPFAM" id="SSF51569">
    <property type="entry name" value="Aldolase"/>
    <property type="match status" value="1"/>
</dbReference>
<protein>
    <submittedName>
        <fullName evidence="6">Bifunctional 2-keto-4-hydroxyglutarate aldolase/2-keto-3-deoxy-6-phosphogluconate aldolase</fullName>
    </submittedName>
</protein>
<evidence type="ECO:0000256" key="1">
    <source>
        <dbReference type="ARBA" id="ARBA00004761"/>
    </source>
</evidence>
<comment type="pathway">
    <text evidence="1">Carbohydrate acid metabolism.</text>
</comment>
<keyword evidence="5" id="KW-0119">Carbohydrate metabolism</keyword>
<organism evidence="6 7">
    <name type="scientific">Bombilactobacillus bombi</name>
    <dbReference type="NCBI Taxonomy" id="1303590"/>
    <lineage>
        <taxon>Bacteria</taxon>
        <taxon>Bacillati</taxon>
        <taxon>Bacillota</taxon>
        <taxon>Bacilli</taxon>
        <taxon>Lactobacillales</taxon>
        <taxon>Lactobacillaceae</taxon>
        <taxon>Bombilactobacillus</taxon>
    </lineage>
</organism>
<dbReference type="EMBL" id="QOCS01000016">
    <property type="protein sequence ID" value="RHW45639.1"/>
    <property type="molecule type" value="Genomic_DNA"/>
</dbReference>
<proteinExistence type="inferred from homology"/>
<dbReference type="RefSeq" id="WP_118911010.1">
    <property type="nucleotide sequence ID" value="NZ_QOCS01000016.1"/>
</dbReference>